<protein>
    <submittedName>
        <fullName evidence="3">Uncharacterized protein</fullName>
    </submittedName>
</protein>
<feature type="chain" id="PRO_5037149498" evidence="1">
    <location>
        <begin position="19"/>
        <end position="33"/>
    </location>
</feature>
<accession>A0A914VP19</accession>
<keyword evidence="2" id="KW-1185">Reference proteome</keyword>
<evidence type="ECO:0000256" key="1">
    <source>
        <dbReference type="SAM" id="SignalP"/>
    </source>
</evidence>
<sequence length="33" mass="3733">MWRWALSALLLVVATVDAVDRSTFKTCEQATFC</sequence>
<dbReference type="Proteomes" id="UP000887566">
    <property type="component" value="Unplaced"/>
</dbReference>
<reference evidence="3" key="1">
    <citation type="submission" date="2022-11" db="UniProtKB">
        <authorList>
            <consortium name="WormBaseParasite"/>
        </authorList>
    </citation>
    <scope>IDENTIFICATION</scope>
</reference>
<keyword evidence="1" id="KW-0732">Signal</keyword>
<dbReference type="AlphaFoldDB" id="A0A914VP19"/>
<evidence type="ECO:0000313" key="3">
    <source>
        <dbReference type="WBParaSite" id="PSAMB.scaffold2263size24258.g17097.t1"/>
    </source>
</evidence>
<feature type="signal peptide" evidence="1">
    <location>
        <begin position="1"/>
        <end position="18"/>
    </location>
</feature>
<organism evidence="2 3">
    <name type="scientific">Plectus sambesii</name>
    <dbReference type="NCBI Taxonomy" id="2011161"/>
    <lineage>
        <taxon>Eukaryota</taxon>
        <taxon>Metazoa</taxon>
        <taxon>Ecdysozoa</taxon>
        <taxon>Nematoda</taxon>
        <taxon>Chromadorea</taxon>
        <taxon>Plectida</taxon>
        <taxon>Plectina</taxon>
        <taxon>Plectoidea</taxon>
        <taxon>Plectidae</taxon>
        <taxon>Plectus</taxon>
    </lineage>
</organism>
<name>A0A914VP19_9BILA</name>
<dbReference type="WBParaSite" id="PSAMB.scaffold2263size24258.g17097.t1">
    <property type="protein sequence ID" value="PSAMB.scaffold2263size24258.g17097.t1"/>
    <property type="gene ID" value="PSAMB.scaffold2263size24258.g17097"/>
</dbReference>
<evidence type="ECO:0000313" key="2">
    <source>
        <dbReference type="Proteomes" id="UP000887566"/>
    </source>
</evidence>
<proteinExistence type="predicted"/>